<organism evidence="1 2">
    <name type="scientific">Longimycelium tulufanense</name>
    <dbReference type="NCBI Taxonomy" id="907463"/>
    <lineage>
        <taxon>Bacteria</taxon>
        <taxon>Bacillati</taxon>
        <taxon>Actinomycetota</taxon>
        <taxon>Actinomycetes</taxon>
        <taxon>Pseudonocardiales</taxon>
        <taxon>Pseudonocardiaceae</taxon>
        <taxon>Longimycelium</taxon>
    </lineage>
</organism>
<dbReference type="RefSeq" id="WP_268239378.1">
    <property type="nucleotide sequence ID" value="NZ_BMMK01000066.1"/>
</dbReference>
<dbReference type="AlphaFoldDB" id="A0A8J3CEU3"/>
<sequence>MTREQAVVALVRRGLTTASNVVTGTVGGTVIQAGDIQGGLRF</sequence>
<proteinExistence type="predicted"/>
<reference evidence="1" key="2">
    <citation type="submission" date="2020-09" db="EMBL/GenBank/DDBJ databases">
        <authorList>
            <person name="Sun Q."/>
            <person name="Zhou Y."/>
        </authorList>
    </citation>
    <scope>NUCLEOTIDE SEQUENCE</scope>
    <source>
        <strain evidence="1">CGMCC 4.5737</strain>
    </source>
</reference>
<protein>
    <submittedName>
        <fullName evidence="1">Uncharacterized protein</fullName>
    </submittedName>
</protein>
<accession>A0A8J3CEU3</accession>
<reference evidence="1" key="1">
    <citation type="journal article" date="2014" name="Int. J. Syst. Evol. Microbiol.">
        <title>Complete genome sequence of Corynebacterium casei LMG S-19264T (=DSM 44701T), isolated from a smear-ripened cheese.</title>
        <authorList>
            <consortium name="US DOE Joint Genome Institute (JGI-PGF)"/>
            <person name="Walter F."/>
            <person name="Albersmeier A."/>
            <person name="Kalinowski J."/>
            <person name="Ruckert C."/>
        </authorList>
    </citation>
    <scope>NUCLEOTIDE SEQUENCE</scope>
    <source>
        <strain evidence="1">CGMCC 4.5737</strain>
    </source>
</reference>
<name>A0A8J3CEU3_9PSEU</name>
<dbReference type="Proteomes" id="UP000637578">
    <property type="component" value="Unassembled WGS sequence"/>
</dbReference>
<evidence type="ECO:0000313" key="1">
    <source>
        <dbReference type="EMBL" id="GGM83947.1"/>
    </source>
</evidence>
<evidence type="ECO:0000313" key="2">
    <source>
        <dbReference type="Proteomes" id="UP000637578"/>
    </source>
</evidence>
<dbReference type="EMBL" id="BMMK01000066">
    <property type="protein sequence ID" value="GGM83947.1"/>
    <property type="molecule type" value="Genomic_DNA"/>
</dbReference>
<gene>
    <name evidence="1" type="ORF">GCM10012275_63200</name>
</gene>
<comment type="caution">
    <text evidence="1">The sequence shown here is derived from an EMBL/GenBank/DDBJ whole genome shotgun (WGS) entry which is preliminary data.</text>
</comment>
<keyword evidence="2" id="KW-1185">Reference proteome</keyword>